<evidence type="ECO:0000313" key="1">
    <source>
        <dbReference type="EMBL" id="ASN83064.1"/>
    </source>
</evidence>
<protein>
    <submittedName>
        <fullName evidence="1">Nucleotidyltransferase</fullName>
    </submittedName>
</protein>
<dbReference type="Proteomes" id="UP000259030">
    <property type="component" value="Plasmid pDFI2"/>
</dbReference>
<gene>
    <name evidence="1" type="ORF">DFI_17985</name>
</gene>
<proteinExistence type="predicted"/>
<dbReference type="GO" id="GO:0016740">
    <property type="term" value="F:transferase activity"/>
    <property type="evidence" value="ECO:0007669"/>
    <property type="project" value="UniProtKB-KW"/>
</dbReference>
<dbReference type="PANTHER" id="PTHR34817">
    <property type="entry name" value="NUCLEOTIDYLTRANSFERASE"/>
    <property type="match status" value="1"/>
</dbReference>
<sequence>MSTPLTIPAALQAAVSDHPYPLLFATISGAHLYGFPSADSDWDLRGVHLLPVREVLGLQDTQDTVEVMYDPARHAVDLDLVTHDAAKFFRLLLKRNGYVLEQLHSPLVVHTTPEHAELRHLAARVVTRHHAHHYLGFSANQWQMFQKESPRRVKPLLYTFRTLLTGLHLMRTGKTEANLTHLNAEVRLGYLDDLMDQKRGGAEKEPFTGDVAFYEREYRRLSRDLEDARDASGLPVEVDVATVDALSDLLVRLRLKEGA</sequence>
<dbReference type="InterPro" id="IPR018775">
    <property type="entry name" value="RlaP"/>
</dbReference>
<dbReference type="PANTHER" id="PTHR34817:SF1">
    <property type="entry name" value="NUCLEOTIDYLTRANSFERASE"/>
    <property type="match status" value="1"/>
</dbReference>
<name>A0A221T2E1_9DEIO</name>
<keyword evidence="1" id="KW-0614">Plasmid</keyword>
<dbReference type="EMBL" id="CP021083">
    <property type="protein sequence ID" value="ASN83064.1"/>
    <property type="molecule type" value="Genomic_DNA"/>
</dbReference>
<organism evidence="1 2">
    <name type="scientific">Deinococcus ficus</name>
    <dbReference type="NCBI Taxonomy" id="317577"/>
    <lineage>
        <taxon>Bacteria</taxon>
        <taxon>Thermotogati</taxon>
        <taxon>Deinococcota</taxon>
        <taxon>Deinococci</taxon>
        <taxon>Deinococcales</taxon>
        <taxon>Deinococcaceae</taxon>
        <taxon>Deinococcus</taxon>
    </lineage>
</organism>
<keyword evidence="2" id="KW-1185">Reference proteome</keyword>
<dbReference type="AlphaFoldDB" id="A0A221T2E1"/>
<dbReference type="KEGG" id="dfc:DFI_17985"/>
<dbReference type="Pfam" id="PF10127">
    <property type="entry name" value="RlaP"/>
    <property type="match status" value="1"/>
</dbReference>
<dbReference type="RefSeq" id="WP_027462274.1">
    <property type="nucleotide sequence ID" value="NZ_CP021083.1"/>
</dbReference>
<accession>A0A221T2E1</accession>
<reference evidence="1 2" key="1">
    <citation type="submission" date="2017-05" db="EMBL/GenBank/DDBJ databases">
        <title>The complete genome sequence of Deinococcus ficus isolated from the rhizosphere of the Ficus religiosa L. in Taiwan.</title>
        <authorList>
            <person name="Wu K.-M."/>
            <person name="Liao T.-L."/>
            <person name="Liu Y.-M."/>
            <person name="Young C.-C."/>
            <person name="Tsai S.-F."/>
        </authorList>
    </citation>
    <scope>NUCLEOTIDE SEQUENCE [LARGE SCALE GENOMIC DNA]</scope>
    <source>
        <strain evidence="1 2">CC-FR2-10</strain>
        <plasmid evidence="2">pdfi2</plasmid>
    </source>
</reference>
<evidence type="ECO:0000313" key="2">
    <source>
        <dbReference type="Proteomes" id="UP000259030"/>
    </source>
</evidence>
<keyword evidence="1" id="KW-0808">Transferase</keyword>
<geneLocation type="plasmid" evidence="2">
    <name>pdfi2</name>
</geneLocation>